<gene>
    <name evidence="7" type="primary">LOC116304000</name>
</gene>
<dbReference type="InterPro" id="IPR000953">
    <property type="entry name" value="Chromo/chromo_shadow_dom"/>
</dbReference>
<dbReference type="Gene3D" id="2.40.50.40">
    <property type="match status" value="1"/>
</dbReference>
<name>A0A6P8IQY9_ACTTE</name>
<dbReference type="SMART" id="SM00298">
    <property type="entry name" value="CHROMO"/>
    <property type="match status" value="1"/>
</dbReference>
<dbReference type="RefSeq" id="XP_031569506.1">
    <property type="nucleotide sequence ID" value="XM_031713646.1"/>
</dbReference>
<keyword evidence="6" id="KW-1185">Reference proteome</keyword>
<dbReference type="PRINTS" id="PR00504">
    <property type="entry name" value="CHROMODOMAIN"/>
</dbReference>
<dbReference type="InterPro" id="IPR016197">
    <property type="entry name" value="Chromo-like_dom_sf"/>
</dbReference>
<evidence type="ECO:0000313" key="7">
    <source>
        <dbReference type="RefSeq" id="XP_031569506.1"/>
    </source>
</evidence>
<dbReference type="Proteomes" id="UP000515163">
    <property type="component" value="Unplaced"/>
</dbReference>
<dbReference type="SUPFAM" id="SSF54160">
    <property type="entry name" value="Chromo domain-like"/>
    <property type="match status" value="1"/>
</dbReference>
<organism evidence="6 7">
    <name type="scientific">Actinia tenebrosa</name>
    <name type="common">Australian red waratah sea anemone</name>
    <dbReference type="NCBI Taxonomy" id="6105"/>
    <lineage>
        <taxon>Eukaryota</taxon>
        <taxon>Metazoa</taxon>
        <taxon>Cnidaria</taxon>
        <taxon>Anthozoa</taxon>
        <taxon>Hexacorallia</taxon>
        <taxon>Actiniaria</taxon>
        <taxon>Actiniidae</taxon>
        <taxon>Actinia</taxon>
    </lineage>
</organism>
<dbReference type="CDD" id="cd00024">
    <property type="entry name" value="CD_CSD"/>
    <property type="match status" value="1"/>
</dbReference>
<evidence type="ECO:0000256" key="2">
    <source>
        <dbReference type="ARBA" id="ARBA00023242"/>
    </source>
</evidence>
<evidence type="ECO:0000256" key="1">
    <source>
        <dbReference type="ARBA" id="ARBA00004123"/>
    </source>
</evidence>
<keyword evidence="4" id="KW-0472">Membrane</keyword>
<dbReference type="GeneID" id="116304000"/>
<dbReference type="AlphaFoldDB" id="A0A6P8IQY9"/>
<proteinExistence type="predicted"/>
<dbReference type="GO" id="GO:0005634">
    <property type="term" value="C:nucleus"/>
    <property type="evidence" value="ECO:0007669"/>
    <property type="project" value="UniProtKB-SubCell"/>
</dbReference>
<evidence type="ECO:0000259" key="5">
    <source>
        <dbReference type="PROSITE" id="PS50013"/>
    </source>
</evidence>
<feature type="transmembrane region" description="Helical" evidence="4">
    <location>
        <begin position="165"/>
        <end position="185"/>
    </location>
</feature>
<accession>A0A6P8IQY9</accession>
<sequence length="191" mass="22268">MATDIDDDEVFEVKTILKRRMNNGMVEYLVSWKGFGPEDNTWEPEKNLNGCRALLRDYLRSMKPKDFSPKTTRRRTINLPTTNAKENDFFTRIKSPGRKAQPKVLHMKEPPPPSPLGPKTNKTRIFEEEKTSIQEEKQSVTRTITRKQTKVQNSEQPVQINSNGLRTFVFLALFLFFVILLAFFFKPVETR</sequence>
<dbReference type="InterPro" id="IPR051219">
    <property type="entry name" value="Heterochromatin_chromo-domain"/>
</dbReference>
<dbReference type="InterPro" id="IPR023780">
    <property type="entry name" value="Chromo_domain"/>
</dbReference>
<feature type="region of interest" description="Disordered" evidence="3">
    <location>
        <begin position="98"/>
        <end position="121"/>
    </location>
</feature>
<evidence type="ECO:0000256" key="3">
    <source>
        <dbReference type="SAM" id="MobiDB-lite"/>
    </source>
</evidence>
<protein>
    <submittedName>
        <fullName evidence="7">Heterochromatin protein 1-like</fullName>
    </submittedName>
</protein>
<dbReference type="KEGG" id="aten:116304000"/>
<dbReference type="Pfam" id="PF00385">
    <property type="entry name" value="Chromo"/>
    <property type="match status" value="1"/>
</dbReference>
<keyword evidence="4" id="KW-1133">Transmembrane helix</keyword>
<keyword evidence="4" id="KW-0812">Transmembrane</keyword>
<dbReference type="OrthoDB" id="340605at2759"/>
<feature type="domain" description="Chromo" evidence="5">
    <location>
        <begin position="11"/>
        <end position="70"/>
    </location>
</feature>
<reference evidence="7" key="1">
    <citation type="submission" date="2025-08" db="UniProtKB">
        <authorList>
            <consortium name="RefSeq"/>
        </authorList>
    </citation>
    <scope>IDENTIFICATION</scope>
    <source>
        <tissue evidence="7">Tentacle</tissue>
    </source>
</reference>
<dbReference type="InterPro" id="IPR017984">
    <property type="entry name" value="Chromo_dom_subgr"/>
</dbReference>
<evidence type="ECO:0000313" key="6">
    <source>
        <dbReference type="Proteomes" id="UP000515163"/>
    </source>
</evidence>
<dbReference type="PANTHER" id="PTHR22812">
    <property type="entry name" value="CHROMOBOX PROTEIN"/>
    <property type="match status" value="1"/>
</dbReference>
<dbReference type="InParanoid" id="A0A6P8IQY9"/>
<comment type="subcellular location">
    <subcellularLocation>
        <location evidence="1">Nucleus</location>
    </subcellularLocation>
</comment>
<keyword evidence="2" id="KW-0539">Nucleus</keyword>
<evidence type="ECO:0000256" key="4">
    <source>
        <dbReference type="SAM" id="Phobius"/>
    </source>
</evidence>
<dbReference type="PROSITE" id="PS50013">
    <property type="entry name" value="CHROMO_2"/>
    <property type="match status" value="1"/>
</dbReference>